<accession>A0A0N5BR91</accession>
<dbReference type="PANTHER" id="PTHR11851">
    <property type="entry name" value="METALLOPROTEASE"/>
    <property type="match status" value="1"/>
</dbReference>
<dbReference type="Gene3D" id="3.30.830.10">
    <property type="entry name" value="Metalloenzyme, LuxS/M16 peptidase-like"/>
    <property type="match status" value="2"/>
</dbReference>
<feature type="domain" description="Peptidase M16 N-terminal" evidence="1">
    <location>
        <begin position="46"/>
        <end position="189"/>
    </location>
</feature>
<reference evidence="4" key="1">
    <citation type="submission" date="2017-02" db="UniProtKB">
        <authorList>
            <consortium name="WormBaseParasite"/>
        </authorList>
    </citation>
    <scope>IDENTIFICATION</scope>
</reference>
<name>A0A0N5BR91_STREA</name>
<dbReference type="PANTHER" id="PTHR11851:SF143">
    <property type="entry name" value="CYTOCHROME B-C1 COMPLEX SUBUNIT 1, MITOCHONDRIAL"/>
    <property type="match status" value="1"/>
</dbReference>
<proteinExistence type="predicted"/>
<sequence length="469" mass="52018">MALRFVSNSKQLLAVRNAHAFVKNSADVLASTSVTETTTTKNGIKVAVNDNGRPLTTVGVWIDSGARYETPENNGVAKLAEHLIYKGTNKRTQAQLETELGKIGARLSSVTTREHTAYFAHAPSGKVEQVVEILADILRNSKFDESAIEKEKQVLLSKLVEIENDCEEMVFDNLHATAFQGTPLANSVHGKPETIQKITRKDILDFLDDHYKPTRMAISAVGGVNTNTVANLSEKYFGDLSNEYKRQIPPLTGVRFTGSEYLYRNDNYPYMYGAYAVESVGAGSKDVLPLTIAASSIGQWDRTHLASHNSPLTLVQKMSTKGHILSFNSFSINYRDTGLFGLYFVHEGNDAEDVKQAVGVVQKEWKRLATGITDEDLERAKQSFKTQLFTSYATNLGLAEKNAKDLLNTGEVEQLPDLIKSINSIDAATVRDAMLRNIYNRDFASAGVGRTEAWPDYLHMRYGMSSWRL</sequence>
<dbReference type="InterPro" id="IPR011249">
    <property type="entry name" value="Metalloenz_LuxS/M16"/>
</dbReference>
<dbReference type="GO" id="GO:0005739">
    <property type="term" value="C:mitochondrion"/>
    <property type="evidence" value="ECO:0007669"/>
    <property type="project" value="TreeGrafter"/>
</dbReference>
<dbReference type="Pfam" id="PF00675">
    <property type="entry name" value="Peptidase_M16"/>
    <property type="match status" value="1"/>
</dbReference>
<organism evidence="3 4">
    <name type="scientific">Strongyloides papillosus</name>
    <name type="common">Intestinal threadworm</name>
    <dbReference type="NCBI Taxonomy" id="174720"/>
    <lineage>
        <taxon>Eukaryota</taxon>
        <taxon>Metazoa</taxon>
        <taxon>Ecdysozoa</taxon>
        <taxon>Nematoda</taxon>
        <taxon>Chromadorea</taxon>
        <taxon>Rhabditida</taxon>
        <taxon>Tylenchina</taxon>
        <taxon>Panagrolaimomorpha</taxon>
        <taxon>Strongyloidoidea</taxon>
        <taxon>Strongyloididae</taxon>
        <taxon>Strongyloides</taxon>
    </lineage>
</organism>
<dbReference type="InterPro" id="IPR007863">
    <property type="entry name" value="Peptidase_M16_C"/>
</dbReference>
<dbReference type="Pfam" id="PF05193">
    <property type="entry name" value="Peptidase_M16_C"/>
    <property type="match status" value="1"/>
</dbReference>
<protein>
    <submittedName>
        <fullName evidence="4">Cytochrome b-c1 complex subunit 1, mitochondrial</fullName>
    </submittedName>
</protein>
<dbReference type="FunFam" id="3.30.830.10:FF:000008">
    <property type="entry name" value="Mitochondrial-processing peptidase subunit beta"/>
    <property type="match status" value="1"/>
</dbReference>
<evidence type="ECO:0000313" key="4">
    <source>
        <dbReference type="WBParaSite" id="SPAL_0000839400.1"/>
    </source>
</evidence>
<dbReference type="InterPro" id="IPR050361">
    <property type="entry name" value="MPP/UQCRC_Complex"/>
</dbReference>
<dbReference type="InterPro" id="IPR011765">
    <property type="entry name" value="Pept_M16_N"/>
</dbReference>
<evidence type="ECO:0000313" key="3">
    <source>
        <dbReference type="Proteomes" id="UP000046392"/>
    </source>
</evidence>
<dbReference type="AlphaFoldDB" id="A0A0N5BR91"/>
<evidence type="ECO:0000259" key="2">
    <source>
        <dbReference type="Pfam" id="PF05193"/>
    </source>
</evidence>
<keyword evidence="3" id="KW-1185">Reference proteome</keyword>
<dbReference type="WBParaSite" id="SPAL_0000839400.1">
    <property type="protein sequence ID" value="SPAL_0000839400.1"/>
    <property type="gene ID" value="SPAL_0000839400"/>
</dbReference>
<dbReference type="GO" id="GO:0046872">
    <property type="term" value="F:metal ion binding"/>
    <property type="evidence" value="ECO:0007669"/>
    <property type="project" value="InterPro"/>
</dbReference>
<dbReference type="Proteomes" id="UP000046392">
    <property type="component" value="Unplaced"/>
</dbReference>
<evidence type="ECO:0000259" key="1">
    <source>
        <dbReference type="Pfam" id="PF00675"/>
    </source>
</evidence>
<dbReference type="SUPFAM" id="SSF63411">
    <property type="entry name" value="LuxS/MPP-like metallohydrolase"/>
    <property type="match status" value="2"/>
</dbReference>
<dbReference type="STRING" id="174720.A0A0N5BR91"/>
<feature type="domain" description="Peptidase M16 C-terminal" evidence="2">
    <location>
        <begin position="197"/>
        <end position="383"/>
    </location>
</feature>